<dbReference type="Pfam" id="PF00773">
    <property type="entry name" value="RNB"/>
    <property type="match status" value="1"/>
</dbReference>
<keyword evidence="4" id="KW-1185">Reference proteome</keyword>
<feature type="non-terminal residue" evidence="3">
    <location>
        <position position="1037"/>
    </location>
</feature>
<dbReference type="InterPro" id="IPR012340">
    <property type="entry name" value="NA-bd_OB-fold"/>
</dbReference>
<dbReference type="InterPro" id="IPR001900">
    <property type="entry name" value="RNase_II/R"/>
</dbReference>
<feature type="compositionally biased region" description="Basic and acidic residues" evidence="1">
    <location>
        <begin position="675"/>
        <end position="705"/>
    </location>
</feature>
<organism evidence="3 4">
    <name type="scientific">Aduncisulcus paluster</name>
    <dbReference type="NCBI Taxonomy" id="2918883"/>
    <lineage>
        <taxon>Eukaryota</taxon>
        <taxon>Metamonada</taxon>
        <taxon>Carpediemonas-like organisms</taxon>
        <taxon>Aduncisulcus</taxon>
    </lineage>
</organism>
<feature type="compositionally biased region" description="Basic and acidic residues" evidence="1">
    <location>
        <begin position="915"/>
        <end position="928"/>
    </location>
</feature>
<feature type="compositionally biased region" description="Basic residues" evidence="1">
    <location>
        <begin position="938"/>
        <end position="948"/>
    </location>
</feature>
<feature type="compositionally biased region" description="Basic and acidic residues" evidence="1">
    <location>
        <begin position="979"/>
        <end position="993"/>
    </location>
</feature>
<reference evidence="3" key="1">
    <citation type="submission" date="2022-03" db="EMBL/GenBank/DDBJ databases">
        <title>Draft genome sequence of Aduncisulcus paluster, a free-living microaerophilic Fornicata.</title>
        <authorList>
            <person name="Yuyama I."/>
            <person name="Kume K."/>
            <person name="Tamura T."/>
            <person name="Inagaki Y."/>
            <person name="Hashimoto T."/>
        </authorList>
    </citation>
    <scope>NUCLEOTIDE SEQUENCE</scope>
    <source>
        <strain evidence="3">NY0171</strain>
    </source>
</reference>
<dbReference type="InterPro" id="IPR050180">
    <property type="entry name" value="RNR_Ribonuclease"/>
</dbReference>
<comment type="caution">
    <text evidence="3">The sequence shown here is derived from an EMBL/GenBank/DDBJ whole genome shotgun (WGS) entry which is preliminary data.</text>
</comment>
<protein>
    <recommendedName>
        <fullName evidence="2">RNB domain-containing protein</fullName>
    </recommendedName>
</protein>
<dbReference type="SUPFAM" id="SSF50249">
    <property type="entry name" value="Nucleic acid-binding proteins"/>
    <property type="match status" value="2"/>
</dbReference>
<evidence type="ECO:0000313" key="3">
    <source>
        <dbReference type="EMBL" id="GKT37181.1"/>
    </source>
</evidence>
<proteinExistence type="predicted"/>
<feature type="region of interest" description="Disordered" evidence="1">
    <location>
        <begin position="670"/>
        <end position="705"/>
    </location>
</feature>
<dbReference type="Gene3D" id="2.40.50.690">
    <property type="match status" value="1"/>
</dbReference>
<feature type="region of interest" description="Disordered" evidence="1">
    <location>
        <begin position="864"/>
        <end position="887"/>
    </location>
</feature>
<dbReference type="SMART" id="SM00955">
    <property type="entry name" value="RNB"/>
    <property type="match status" value="1"/>
</dbReference>
<dbReference type="PANTHER" id="PTHR23355">
    <property type="entry name" value="RIBONUCLEASE"/>
    <property type="match status" value="1"/>
</dbReference>
<dbReference type="Proteomes" id="UP001057375">
    <property type="component" value="Unassembled WGS sequence"/>
</dbReference>
<gene>
    <name evidence="3" type="ORF">ADUPG1_010020</name>
</gene>
<accession>A0ABQ5KXL6</accession>
<evidence type="ECO:0000259" key="2">
    <source>
        <dbReference type="SMART" id="SM00955"/>
    </source>
</evidence>
<name>A0ABQ5KXL6_9EUKA</name>
<feature type="region of interest" description="Disordered" evidence="1">
    <location>
        <begin position="978"/>
        <end position="1008"/>
    </location>
</feature>
<dbReference type="PANTHER" id="PTHR23355:SF9">
    <property type="entry name" value="DIS3-LIKE EXONUCLEASE 2"/>
    <property type="match status" value="1"/>
</dbReference>
<evidence type="ECO:0000313" key="4">
    <source>
        <dbReference type="Proteomes" id="UP001057375"/>
    </source>
</evidence>
<feature type="domain" description="RNB" evidence="2">
    <location>
        <begin position="376"/>
        <end position="771"/>
    </location>
</feature>
<feature type="region of interest" description="Disordered" evidence="1">
    <location>
        <begin position="915"/>
        <end position="953"/>
    </location>
</feature>
<dbReference type="EMBL" id="BQXS01011407">
    <property type="protein sequence ID" value="GKT37181.1"/>
    <property type="molecule type" value="Genomic_DNA"/>
</dbReference>
<sequence>MNIHKLRSTNFPPHITTREAEFGIQKHELIRCRLVAPNATSSTCFAEVIKDVEVKDLPESYSSFIDENMPGVYPRIFIPSKKARNRAFHNDIVAIKVLSSVISQKVCEKTFSAQDKEREFLPDDMWDFYEETGEKEEKVEDEPKIAPTSKPVPEIKKYPVFPVGAVVSILEDHKPISVIGHFALTDIRGKQYERMVLFTPNGPMYPKILIPNPLLTPDVSFLPMLCQKGKTRLWKSDDSAHGAPTKHAELSIFSLPSILLVCEYTDFPTHTAHPCGRIIGYIPQSGTTEAVDESILQENGFTDAEWGESIMEDEKNWIDFVWDEELRSRGIENADRNKEIQEKLQEKVEKQTAPQLTSFVHKTTEDRFHDLAYSCRYDFRSSGDKYRVFTIDPTTARDFDDAVHIRQLEPLTRTNKDGSRSSVAVYEIGVHIADVTYFMRPGSLIDKRASESTTTVYLVEKAIPMIPDFLSNNLCSLNPLVPRFTFSVVWKMTELGEVIGEVEYKRGIIESMARLDYESAQKIIDFYKKDPSKSKEKRMKFEDFKTSVTEVKEGPGICDQLVEDVQSMWKLAKKMRNAREQNGALAMGGGELRFSINRDDPDKVDGYNLKITKEANWLVEEFMLMANQLVARRIVSSFPSLAFIRPHPSPQKPQDLNEWLSTVCGAGTRVSSGKDLADRLKKASKKQDPSSRPKPPFEHEHSDSSYKRALEMGVLISYLSRAVYRAGVQGGGPRQWIHWGVASPMYTHFTSPIRRYADDIVHRMLQLSLDAEMWRRWEIDHAEEIEQRLSAKQKEVESDNPEDIDEDELFSLDEYPFLLSGYICGLYSKAKLIELKALRNSLRIMARSPLLPHKLCFPGFPGDSSSISPSGGETTEISSKPAKFYTRSPPVEHLPVPELLKAAYEMYRGLMEEKEMGSWEKDNGEEKSVGQAVEMGKGRGKRQTRGPRSRSDAPVSIFKIAGLSASDAIVSVEMEDDSAEKLVMHGEDRRGEKEESETSSSSSSPQVLTCLKSIEKGLRGIGVPMPSSLFELARHIN</sequence>
<evidence type="ECO:0000256" key="1">
    <source>
        <dbReference type="SAM" id="MobiDB-lite"/>
    </source>
</evidence>